<feature type="transmembrane region" description="Helical" evidence="10">
    <location>
        <begin position="818"/>
        <end position="841"/>
    </location>
</feature>
<feature type="compositionally biased region" description="Polar residues" evidence="9">
    <location>
        <begin position="232"/>
        <end position="248"/>
    </location>
</feature>
<evidence type="ECO:0000256" key="6">
    <source>
        <dbReference type="ARBA" id="ARBA00023136"/>
    </source>
</evidence>
<keyword evidence="2 8" id="KW-0813">Transport</keyword>
<dbReference type="GO" id="GO:0030322">
    <property type="term" value="P:stabilization of membrane potential"/>
    <property type="evidence" value="ECO:0007669"/>
    <property type="project" value="TreeGrafter"/>
</dbReference>
<dbReference type="GO" id="GO:0022841">
    <property type="term" value="F:potassium ion leak channel activity"/>
    <property type="evidence" value="ECO:0007669"/>
    <property type="project" value="TreeGrafter"/>
</dbReference>
<evidence type="ECO:0000256" key="10">
    <source>
        <dbReference type="SAM" id="Phobius"/>
    </source>
</evidence>
<dbReference type="Gene3D" id="1.10.287.70">
    <property type="match status" value="1"/>
</dbReference>
<evidence type="ECO:0000256" key="2">
    <source>
        <dbReference type="ARBA" id="ARBA00022448"/>
    </source>
</evidence>
<feature type="region of interest" description="Disordered" evidence="9">
    <location>
        <begin position="891"/>
        <end position="959"/>
    </location>
</feature>
<feature type="transmembrane region" description="Helical" evidence="10">
    <location>
        <begin position="610"/>
        <end position="629"/>
    </location>
</feature>
<dbReference type="GO" id="GO:0015271">
    <property type="term" value="F:outward rectifier potassium channel activity"/>
    <property type="evidence" value="ECO:0007669"/>
    <property type="project" value="TreeGrafter"/>
</dbReference>
<evidence type="ECO:0000256" key="1">
    <source>
        <dbReference type="ARBA" id="ARBA00004141"/>
    </source>
</evidence>
<evidence type="ECO:0000256" key="9">
    <source>
        <dbReference type="SAM" id="MobiDB-lite"/>
    </source>
</evidence>
<feature type="compositionally biased region" description="Basic residues" evidence="9">
    <location>
        <begin position="15"/>
        <end position="24"/>
    </location>
</feature>
<organism evidence="12 13">
    <name type="scientific">Drosophila hydei</name>
    <name type="common">Fruit fly</name>
    <dbReference type="NCBI Taxonomy" id="7224"/>
    <lineage>
        <taxon>Eukaryota</taxon>
        <taxon>Metazoa</taxon>
        <taxon>Ecdysozoa</taxon>
        <taxon>Arthropoda</taxon>
        <taxon>Hexapoda</taxon>
        <taxon>Insecta</taxon>
        <taxon>Pterygota</taxon>
        <taxon>Neoptera</taxon>
        <taxon>Endopterygota</taxon>
        <taxon>Diptera</taxon>
        <taxon>Brachycera</taxon>
        <taxon>Muscomorpha</taxon>
        <taxon>Ephydroidea</taxon>
        <taxon>Drosophilidae</taxon>
        <taxon>Drosophila</taxon>
    </lineage>
</organism>
<comment type="similarity">
    <text evidence="8">Belongs to the two pore domain potassium channel (TC 1.A.1.8) family.</text>
</comment>
<feature type="compositionally biased region" description="Polar residues" evidence="9">
    <location>
        <begin position="740"/>
        <end position="749"/>
    </location>
</feature>
<dbReference type="PANTHER" id="PTHR11003">
    <property type="entry name" value="POTASSIUM CHANNEL, SUBFAMILY K"/>
    <property type="match status" value="1"/>
</dbReference>
<evidence type="ECO:0000313" key="13">
    <source>
        <dbReference type="RefSeq" id="XP_023167437.2"/>
    </source>
</evidence>
<keyword evidence="6 10" id="KW-0472">Membrane</keyword>
<dbReference type="PRINTS" id="PR01333">
    <property type="entry name" value="2POREKCHANEL"/>
</dbReference>
<dbReference type="OrthoDB" id="297496at2759"/>
<name>A0A6J1LR21_DROHY</name>
<feature type="domain" description="Potassium channel" evidence="11">
    <location>
        <begin position="772"/>
        <end position="845"/>
    </location>
</feature>
<feature type="compositionally biased region" description="Low complexity" evidence="9">
    <location>
        <begin position="899"/>
        <end position="913"/>
    </location>
</feature>
<feature type="transmembrane region" description="Helical" evidence="10">
    <location>
        <begin position="523"/>
        <end position="543"/>
    </location>
</feature>
<dbReference type="GeneID" id="111597113"/>
<feature type="transmembrane region" description="Helical" evidence="10">
    <location>
        <begin position="641"/>
        <end position="659"/>
    </location>
</feature>
<dbReference type="OMA" id="IDNLWDV"/>
<feature type="compositionally biased region" description="Pro residues" evidence="9">
    <location>
        <begin position="275"/>
        <end position="288"/>
    </location>
</feature>
<dbReference type="SUPFAM" id="SSF81324">
    <property type="entry name" value="Voltage-gated potassium channels"/>
    <property type="match status" value="2"/>
</dbReference>
<keyword evidence="4 10" id="KW-1133">Transmembrane helix</keyword>
<dbReference type="RefSeq" id="XP_023167437.2">
    <property type="nucleotide sequence ID" value="XM_023311669.2"/>
</dbReference>
<keyword evidence="12" id="KW-1185">Reference proteome</keyword>
<feature type="region of interest" description="Disordered" evidence="9">
    <location>
        <begin position="220"/>
        <end position="326"/>
    </location>
</feature>
<comment type="subcellular location">
    <subcellularLocation>
        <location evidence="1">Membrane</location>
        <topology evidence="1">Multi-pass membrane protein</topology>
    </subcellularLocation>
</comment>
<evidence type="ECO:0000256" key="3">
    <source>
        <dbReference type="ARBA" id="ARBA00022692"/>
    </source>
</evidence>
<keyword evidence="7 8" id="KW-0407">Ion channel</keyword>
<evidence type="ECO:0000313" key="12">
    <source>
        <dbReference type="Proteomes" id="UP000504633"/>
    </source>
</evidence>
<evidence type="ECO:0000259" key="11">
    <source>
        <dbReference type="Pfam" id="PF07885"/>
    </source>
</evidence>
<feature type="region of interest" description="Disordered" evidence="9">
    <location>
        <begin position="378"/>
        <end position="442"/>
    </location>
</feature>
<dbReference type="KEGG" id="dhe:111597113"/>
<feature type="region of interest" description="Disordered" evidence="9">
    <location>
        <begin position="1"/>
        <end position="144"/>
    </location>
</feature>
<dbReference type="AlphaFoldDB" id="A0A6J1LR21"/>
<feature type="transmembrane region" description="Helical" evidence="10">
    <location>
        <begin position="762"/>
        <end position="779"/>
    </location>
</feature>
<evidence type="ECO:0000256" key="8">
    <source>
        <dbReference type="RuleBase" id="RU003857"/>
    </source>
</evidence>
<protein>
    <submittedName>
        <fullName evidence="13">Uncharacterized protein LOC111597113</fullName>
    </submittedName>
</protein>
<dbReference type="Proteomes" id="UP000504633">
    <property type="component" value="Unplaced"/>
</dbReference>
<dbReference type="PANTHER" id="PTHR11003:SF335">
    <property type="entry name" value="POTASSIUM CHANNEL DOMAIN-CONTAINING PROTEIN"/>
    <property type="match status" value="1"/>
</dbReference>
<feature type="region of interest" description="Disordered" evidence="9">
    <location>
        <begin position="726"/>
        <end position="752"/>
    </location>
</feature>
<proteinExistence type="inferred from homology"/>
<dbReference type="InterPro" id="IPR013099">
    <property type="entry name" value="K_chnl_dom"/>
</dbReference>
<keyword evidence="3 8" id="KW-0812">Transmembrane</keyword>
<evidence type="ECO:0000256" key="4">
    <source>
        <dbReference type="ARBA" id="ARBA00022989"/>
    </source>
</evidence>
<reference evidence="13" key="1">
    <citation type="submission" date="2025-08" db="UniProtKB">
        <authorList>
            <consortium name="RefSeq"/>
        </authorList>
    </citation>
    <scope>IDENTIFICATION</scope>
    <source>
        <strain evidence="13">15085-1641.00</strain>
        <tissue evidence="13">Whole body</tissue>
    </source>
</reference>
<feature type="compositionally biased region" description="Low complexity" evidence="9">
    <location>
        <begin position="939"/>
        <end position="948"/>
    </location>
</feature>
<keyword evidence="5 8" id="KW-0406">Ion transport</keyword>
<sequence length="959" mass="108591">MENAVNNHGAAAASKLRHRRRMPRNQREQTPDANSRPHPQLDSVSQDQDRAQHVCMQIRPPGAMSAHESKILRRRDKAFAGVAARSQSQPREAEKLSSPDAHQLIKQHRSLSSPRHKDESSESELTGSSQSYTAQQRPGDDSLSRLEQNMLRFEEERRRFETEKRLFERERREHKLRHRQQLDHEERKRLLQNYRKISDSFQLPQDEEERRRLVQSLRLQRHEAPSLRSRNRSSGYEESSTQFSSSDADTAEEQHTRRKATAQSLAGFIAAPIRGAPPPPPTTQAPPKPPERHSVSRNSSLSPVRPQRRSKTPEQRSTAAEHLNRKAEYVEVGESVVDAPVKPKLTEEQQRTELRRAYVEAAERAAAAEAALARSLATATQEKVKRSNSLRAPETEAKPESKRSSSLERPKRAKREASLERPKKVEKQAAAPLVDGQAQMEQTTKEDLTILPEVEKPPALLKRLANLFRSKPKAVIPAESLAVEAKSRSLLGHLRLEAAHEWRRLKLDYPVRMAEMKLLRNQCVAHMILLILLLGFGGLMFRYTEGTSEDIYKCEVRKVKRDFIDNLWSVSHNMREDDWKSLARNKLRNFEDELNTLAELGLRRFPGQKSFNFVNCFIYCWTVITTIGYGHITPKTEVGRWLTIIYAIIGIPMFLIVLADLGKLFTRSVKFLWAYVRRVYYTRSCRRIRRQQQVRDAMTGFNTVYDLAIRRPSMFFGMTEATAADLESQGEGDAEAGKSLGTSHPETPTSPYPETFEVDDEFNLPISVATMLLIAYILLGSAGYTFIESEWSFFGSFYFVFISMSTIGFGDLVPANPFYVMVSMIYLIFGLALTSMFINVVQIKLSDHFKRASAKVGATIGMNMASEFGDGSQVKTPSEFASVHGSRLGAIDEDGHETPANGAANANPNSSPPLTSILRAPRPLSPASIPRDSPPPLLPRQQQQPSPSEGEAKKKYRFF</sequence>
<gene>
    <name evidence="13" type="primary">LOC111597113</name>
</gene>
<evidence type="ECO:0000256" key="5">
    <source>
        <dbReference type="ARBA" id="ARBA00023065"/>
    </source>
</evidence>
<feature type="domain" description="Potassium channel" evidence="11">
    <location>
        <begin position="610"/>
        <end position="666"/>
    </location>
</feature>
<evidence type="ECO:0000256" key="7">
    <source>
        <dbReference type="ARBA" id="ARBA00023303"/>
    </source>
</evidence>
<feature type="compositionally biased region" description="Basic and acidic residues" evidence="9">
    <location>
        <begin position="393"/>
        <end position="427"/>
    </location>
</feature>
<dbReference type="Pfam" id="PF07885">
    <property type="entry name" value="Ion_trans_2"/>
    <property type="match status" value="2"/>
</dbReference>
<accession>A0A6J1LR21</accession>
<dbReference type="GO" id="GO:0005886">
    <property type="term" value="C:plasma membrane"/>
    <property type="evidence" value="ECO:0007669"/>
    <property type="project" value="TreeGrafter"/>
</dbReference>
<dbReference type="InterPro" id="IPR003280">
    <property type="entry name" value="2pore_dom_K_chnl"/>
</dbReference>